<dbReference type="InterPro" id="IPR029016">
    <property type="entry name" value="GAF-like_dom_sf"/>
</dbReference>
<dbReference type="Pfam" id="PF01590">
    <property type="entry name" value="GAF"/>
    <property type="match status" value="1"/>
</dbReference>
<dbReference type="InterPro" id="IPR003018">
    <property type="entry name" value="GAF"/>
</dbReference>
<dbReference type="GO" id="GO:0000155">
    <property type="term" value="F:phosphorelay sensor kinase activity"/>
    <property type="evidence" value="ECO:0007669"/>
    <property type="project" value="InterPro"/>
</dbReference>
<dbReference type="GO" id="GO:0046983">
    <property type="term" value="F:protein dimerization activity"/>
    <property type="evidence" value="ECO:0007669"/>
    <property type="project" value="InterPro"/>
</dbReference>
<accession>A0A1M6Q477</accession>
<sequence>MCYTVKSIDDVRRLVIATRGLSGLSDAPTLIDKACRRMFELVGADMVAVALYDGADTLVVGASEGLEIDLSGIRLPRGCGLGWRALQRSMPTTTGNCAADAEHLDDLVEAVIPEDIRGLAAVPLTFNDLWLGVLYAGTRGRRVSPRTTLLMNEFGASLAPLLVTAVRADHAERLAVEEERQRIAQQLHDTAGQLLFQISMSAKEIQQCARDDPETAVEAARSIETAAAEASTYLREAMHSLMPADEALPVTMRRDVAVFSNRTGITTELVTLGTPRHAGAEVEGVVLSALREGLHNVEKHAGARAVLVSLAYQSHQLSLAIEDDGKGLPPDFDLNPVPGREAGLGIPGLLQRVTGAGGVLRIGNNDDGGTSLRVTLPLVACA</sequence>
<evidence type="ECO:0000259" key="9">
    <source>
        <dbReference type="SMART" id="SM00065"/>
    </source>
</evidence>
<reference evidence="10 11" key="1">
    <citation type="submission" date="2016-11" db="EMBL/GenBank/DDBJ databases">
        <authorList>
            <person name="Jaros S."/>
            <person name="Januszkiewicz K."/>
            <person name="Wedrychowicz H."/>
        </authorList>
    </citation>
    <scope>NUCLEOTIDE SEQUENCE [LARGE SCALE GENOMIC DNA]</scope>
    <source>
        <strain evidence="10 11">DSM 43832</strain>
    </source>
</reference>
<keyword evidence="7" id="KW-0067">ATP-binding</keyword>
<dbReference type="InterPro" id="IPR050482">
    <property type="entry name" value="Sensor_HK_TwoCompSys"/>
</dbReference>
<keyword evidence="8" id="KW-0902">Two-component regulatory system</keyword>
<dbReference type="OrthoDB" id="144293at2"/>
<dbReference type="Pfam" id="PF02518">
    <property type="entry name" value="HATPase_c"/>
    <property type="match status" value="1"/>
</dbReference>
<dbReference type="PANTHER" id="PTHR24421:SF10">
    <property type="entry name" value="NITRATE_NITRITE SENSOR PROTEIN NARQ"/>
    <property type="match status" value="1"/>
</dbReference>
<dbReference type="AlphaFoldDB" id="A0A1M6Q477"/>
<evidence type="ECO:0000256" key="4">
    <source>
        <dbReference type="ARBA" id="ARBA00022679"/>
    </source>
</evidence>
<dbReference type="CDD" id="cd16917">
    <property type="entry name" value="HATPase_UhpB-NarQ-NarX-like"/>
    <property type="match status" value="1"/>
</dbReference>
<keyword evidence="5" id="KW-0547">Nucleotide-binding</keyword>
<dbReference type="SMART" id="SM00065">
    <property type="entry name" value="GAF"/>
    <property type="match status" value="1"/>
</dbReference>
<dbReference type="Gene3D" id="1.20.5.1930">
    <property type="match status" value="1"/>
</dbReference>
<gene>
    <name evidence="10" type="ORF">SAMN05443637_10384</name>
</gene>
<keyword evidence="6" id="KW-0418">Kinase</keyword>
<dbReference type="RefSeq" id="WP_073455642.1">
    <property type="nucleotide sequence ID" value="NZ_CALGVN010000033.1"/>
</dbReference>
<evidence type="ECO:0000256" key="6">
    <source>
        <dbReference type="ARBA" id="ARBA00022777"/>
    </source>
</evidence>
<comment type="catalytic activity">
    <reaction evidence="1">
        <text>ATP + protein L-histidine = ADP + protein N-phospho-L-histidine.</text>
        <dbReference type="EC" id="2.7.13.3"/>
    </reaction>
</comment>
<evidence type="ECO:0000256" key="2">
    <source>
        <dbReference type="ARBA" id="ARBA00012438"/>
    </source>
</evidence>
<keyword evidence="3" id="KW-0597">Phosphoprotein</keyword>
<dbReference type="GO" id="GO:0016020">
    <property type="term" value="C:membrane"/>
    <property type="evidence" value="ECO:0007669"/>
    <property type="project" value="InterPro"/>
</dbReference>
<dbReference type="Proteomes" id="UP000184363">
    <property type="component" value="Unassembled WGS sequence"/>
</dbReference>
<dbReference type="GO" id="GO:0005524">
    <property type="term" value="F:ATP binding"/>
    <property type="evidence" value="ECO:0007669"/>
    <property type="project" value="UniProtKB-KW"/>
</dbReference>
<proteinExistence type="predicted"/>
<dbReference type="Gene3D" id="3.30.450.40">
    <property type="match status" value="1"/>
</dbReference>
<dbReference type="InterPro" id="IPR011712">
    <property type="entry name" value="Sig_transdc_His_kin_sub3_dim/P"/>
</dbReference>
<dbReference type="Gene3D" id="3.30.565.10">
    <property type="entry name" value="Histidine kinase-like ATPase, C-terminal domain"/>
    <property type="match status" value="1"/>
</dbReference>
<evidence type="ECO:0000313" key="11">
    <source>
        <dbReference type="Proteomes" id="UP000184363"/>
    </source>
</evidence>
<dbReference type="InterPro" id="IPR003594">
    <property type="entry name" value="HATPase_dom"/>
</dbReference>
<name>A0A1M6Q477_PSETH</name>
<dbReference type="SUPFAM" id="SSF55874">
    <property type="entry name" value="ATPase domain of HSP90 chaperone/DNA topoisomerase II/histidine kinase"/>
    <property type="match status" value="1"/>
</dbReference>
<keyword evidence="4" id="KW-0808">Transferase</keyword>
<feature type="domain" description="GAF" evidence="9">
    <location>
        <begin position="26"/>
        <end position="172"/>
    </location>
</feature>
<organism evidence="10 11">
    <name type="scientific">Pseudonocardia thermophila</name>
    <dbReference type="NCBI Taxonomy" id="1848"/>
    <lineage>
        <taxon>Bacteria</taxon>
        <taxon>Bacillati</taxon>
        <taxon>Actinomycetota</taxon>
        <taxon>Actinomycetes</taxon>
        <taxon>Pseudonocardiales</taxon>
        <taxon>Pseudonocardiaceae</taxon>
        <taxon>Pseudonocardia</taxon>
    </lineage>
</organism>
<evidence type="ECO:0000256" key="5">
    <source>
        <dbReference type="ARBA" id="ARBA00022741"/>
    </source>
</evidence>
<keyword evidence="11" id="KW-1185">Reference proteome</keyword>
<evidence type="ECO:0000256" key="1">
    <source>
        <dbReference type="ARBA" id="ARBA00000085"/>
    </source>
</evidence>
<dbReference type="Pfam" id="PF07730">
    <property type="entry name" value="HisKA_3"/>
    <property type="match status" value="1"/>
</dbReference>
<dbReference type="EMBL" id="FRAP01000003">
    <property type="protein sequence ID" value="SHK15049.1"/>
    <property type="molecule type" value="Genomic_DNA"/>
</dbReference>
<dbReference type="EC" id="2.7.13.3" evidence="2"/>
<dbReference type="InterPro" id="IPR036890">
    <property type="entry name" value="HATPase_C_sf"/>
</dbReference>
<evidence type="ECO:0000256" key="7">
    <source>
        <dbReference type="ARBA" id="ARBA00022840"/>
    </source>
</evidence>
<dbReference type="SUPFAM" id="SSF55781">
    <property type="entry name" value="GAF domain-like"/>
    <property type="match status" value="1"/>
</dbReference>
<evidence type="ECO:0000313" key="10">
    <source>
        <dbReference type="EMBL" id="SHK15049.1"/>
    </source>
</evidence>
<dbReference type="PANTHER" id="PTHR24421">
    <property type="entry name" value="NITRATE/NITRITE SENSOR PROTEIN NARX-RELATED"/>
    <property type="match status" value="1"/>
</dbReference>
<protein>
    <recommendedName>
        <fullName evidence="2">histidine kinase</fullName>
        <ecNumber evidence="2">2.7.13.3</ecNumber>
    </recommendedName>
</protein>
<evidence type="ECO:0000256" key="3">
    <source>
        <dbReference type="ARBA" id="ARBA00022553"/>
    </source>
</evidence>
<evidence type="ECO:0000256" key="8">
    <source>
        <dbReference type="ARBA" id="ARBA00023012"/>
    </source>
</evidence>
<dbReference type="STRING" id="1848.SAMN05443637_10384"/>